<keyword evidence="1" id="KW-1185">Reference proteome</keyword>
<dbReference type="AlphaFoldDB" id="A0A914HV31"/>
<evidence type="ECO:0000313" key="2">
    <source>
        <dbReference type="WBParaSite" id="Gr19_v10_g4442.t1"/>
    </source>
</evidence>
<organism evidence="1 2">
    <name type="scientific">Globodera rostochiensis</name>
    <name type="common">Golden nematode worm</name>
    <name type="synonym">Heterodera rostochiensis</name>
    <dbReference type="NCBI Taxonomy" id="31243"/>
    <lineage>
        <taxon>Eukaryota</taxon>
        <taxon>Metazoa</taxon>
        <taxon>Ecdysozoa</taxon>
        <taxon>Nematoda</taxon>
        <taxon>Chromadorea</taxon>
        <taxon>Rhabditida</taxon>
        <taxon>Tylenchina</taxon>
        <taxon>Tylenchomorpha</taxon>
        <taxon>Tylenchoidea</taxon>
        <taxon>Heteroderidae</taxon>
        <taxon>Heteroderinae</taxon>
        <taxon>Globodera</taxon>
    </lineage>
</organism>
<dbReference type="Proteomes" id="UP000887572">
    <property type="component" value="Unplaced"/>
</dbReference>
<proteinExistence type="predicted"/>
<reference evidence="2" key="1">
    <citation type="submission" date="2022-11" db="UniProtKB">
        <authorList>
            <consortium name="WormBaseParasite"/>
        </authorList>
    </citation>
    <scope>IDENTIFICATION</scope>
</reference>
<name>A0A914HV31_GLORO</name>
<protein>
    <submittedName>
        <fullName evidence="2">Uncharacterized protein</fullName>
    </submittedName>
</protein>
<accession>A0A914HV31</accession>
<sequence>MNNNNNNCQFPTPCCRCQLFKAHLVVDPSKAPLSRFDLILLSSFQAAAAAPAAAATASICSTTSSRQSSLVSTADQQQLLVRAKKLDLISSF</sequence>
<dbReference type="WBParaSite" id="Gr19_v10_g4442.t1">
    <property type="protein sequence ID" value="Gr19_v10_g4442.t1"/>
    <property type="gene ID" value="Gr19_v10_g4442"/>
</dbReference>
<evidence type="ECO:0000313" key="1">
    <source>
        <dbReference type="Proteomes" id="UP000887572"/>
    </source>
</evidence>